<comment type="caution">
    <text evidence="1">The sequence shown here is derived from an EMBL/GenBank/DDBJ whole genome shotgun (WGS) entry which is preliminary data.</text>
</comment>
<evidence type="ECO:0008006" key="3">
    <source>
        <dbReference type="Google" id="ProtNLM"/>
    </source>
</evidence>
<dbReference type="Proteomes" id="UP001551482">
    <property type="component" value="Unassembled WGS sequence"/>
</dbReference>
<organism evidence="1 2">
    <name type="scientific">Streptodolium elevatio</name>
    <dbReference type="NCBI Taxonomy" id="3157996"/>
    <lineage>
        <taxon>Bacteria</taxon>
        <taxon>Bacillati</taxon>
        <taxon>Actinomycetota</taxon>
        <taxon>Actinomycetes</taxon>
        <taxon>Kitasatosporales</taxon>
        <taxon>Streptomycetaceae</taxon>
        <taxon>Streptodolium</taxon>
    </lineage>
</organism>
<dbReference type="RefSeq" id="WP_358358562.1">
    <property type="nucleotide sequence ID" value="NZ_JBEZFP010000080.1"/>
</dbReference>
<gene>
    <name evidence="1" type="ORF">AB0C36_26875</name>
</gene>
<sequence>MSVVRIVRFKADPADTEEMLTRRAAMVDVVRAKVPGLVEARLSRLEDGTWMDQWHYRTPEDAAAAVADADRLPEVRAAFALVTEPVGEMAEIVDVR</sequence>
<name>A0ABV3DNU1_9ACTN</name>
<dbReference type="InterPro" id="IPR011008">
    <property type="entry name" value="Dimeric_a/b-barrel"/>
</dbReference>
<evidence type="ECO:0000313" key="1">
    <source>
        <dbReference type="EMBL" id="MEU8137127.1"/>
    </source>
</evidence>
<evidence type="ECO:0000313" key="2">
    <source>
        <dbReference type="Proteomes" id="UP001551482"/>
    </source>
</evidence>
<proteinExistence type="predicted"/>
<reference evidence="1 2" key="1">
    <citation type="submission" date="2024-06" db="EMBL/GenBank/DDBJ databases">
        <title>The Natural Products Discovery Center: Release of the First 8490 Sequenced Strains for Exploring Actinobacteria Biosynthetic Diversity.</title>
        <authorList>
            <person name="Kalkreuter E."/>
            <person name="Kautsar S.A."/>
            <person name="Yang D."/>
            <person name="Bader C.D."/>
            <person name="Teijaro C.N."/>
            <person name="Fluegel L."/>
            <person name="Davis C.M."/>
            <person name="Simpson J.R."/>
            <person name="Lauterbach L."/>
            <person name="Steele A.D."/>
            <person name="Gui C."/>
            <person name="Meng S."/>
            <person name="Li G."/>
            <person name="Viehrig K."/>
            <person name="Ye F."/>
            <person name="Su P."/>
            <person name="Kiefer A.F."/>
            <person name="Nichols A."/>
            <person name="Cepeda A.J."/>
            <person name="Yan W."/>
            <person name="Fan B."/>
            <person name="Jiang Y."/>
            <person name="Adhikari A."/>
            <person name="Zheng C.-J."/>
            <person name="Schuster L."/>
            <person name="Cowan T.M."/>
            <person name="Smanski M.J."/>
            <person name="Chevrette M.G."/>
            <person name="De Carvalho L.P.S."/>
            <person name="Shen B."/>
        </authorList>
    </citation>
    <scope>NUCLEOTIDE SEQUENCE [LARGE SCALE GENOMIC DNA]</scope>
    <source>
        <strain evidence="1 2">NPDC048946</strain>
    </source>
</reference>
<dbReference type="EMBL" id="JBEZFP010000080">
    <property type="protein sequence ID" value="MEU8137127.1"/>
    <property type="molecule type" value="Genomic_DNA"/>
</dbReference>
<protein>
    <recommendedName>
        <fullName evidence="3">ABM domain-containing protein</fullName>
    </recommendedName>
</protein>
<dbReference type="SUPFAM" id="SSF54909">
    <property type="entry name" value="Dimeric alpha+beta barrel"/>
    <property type="match status" value="1"/>
</dbReference>
<accession>A0ABV3DNU1</accession>
<dbReference type="Gene3D" id="3.30.70.100">
    <property type="match status" value="1"/>
</dbReference>
<keyword evidence="2" id="KW-1185">Reference proteome</keyword>